<dbReference type="Pfam" id="PF00069">
    <property type="entry name" value="Pkinase"/>
    <property type="match status" value="1"/>
</dbReference>
<comment type="caution">
    <text evidence="2">The sequence shown here is derived from an EMBL/GenBank/DDBJ whole genome shotgun (WGS) entry which is preliminary data.</text>
</comment>
<keyword evidence="3" id="KW-1185">Reference proteome</keyword>
<dbReference type="GO" id="GO:0005524">
    <property type="term" value="F:ATP binding"/>
    <property type="evidence" value="ECO:0007669"/>
    <property type="project" value="InterPro"/>
</dbReference>
<dbReference type="OrthoDB" id="4062651at2759"/>
<feature type="domain" description="Protein kinase" evidence="1">
    <location>
        <begin position="1"/>
        <end position="259"/>
    </location>
</feature>
<gene>
    <name evidence="2" type="ORF">K431DRAFT_322700</name>
</gene>
<evidence type="ECO:0000313" key="3">
    <source>
        <dbReference type="Proteomes" id="UP000799441"/>
    </source>
</evidence>
<dbReference type="AlphaFoldDB" id="A0A9P4Q427"/>
<name>A0A9P4Q427_9PEZI</name>
<dbReference type="GO" id="GO:0004672">
    <property type="term" value="F:protein kinase activity"/>
    <property type="evidence" value="ECO:0007669"/>
    <property type="project" value="InterPro"/>
</dbReference>
<sequence length="264" mass="29636">MFPRIAKIASVPSELIGAAGRRYCSMELLQEKPQMGCVWTALLDSLKFVPKDVSRDILSNFNERIWHHLHVHMSPLLRLPVDIITDRYVKPDDIMVDCSYDGKATSVANVQLTGLENVAYLPNGKCIEGMLAGNNNWRSPEGQFKGQLHKPADIFAFGLVCLYAITSRVICGPDEDFKTHESQSELPAMIRLQRQASYFGDPKSVNGLMKHNEGHTSYQPFSKWPEANNKALKDLIKGTMNLNPSKRLTATETLGCPWLLSKFD</sequence>
<dbReference type="Gene3D" id="1.10.510.10">
    <property type="entry name" value="Transferase(Phosphotransferase) domain 1"/>
    <property type="match status" value="1"/>
</dbReference>
<evidence type="ECO:0000259" key="1">
    <source>
        <dbReference type="PROSITE" id="PS50011"/>
    </source>
</evidence>
<dbReference type="PROSITE" id="PS50011">
    <property type="entry name" value="PROTEIN_KINASE_DOM"/>
    <property type="match status" value="1"/>
</dbReference>
<dbReference type="SUPFAM" id="SSF56112">
    <property type="entry name" value="Protein kinase-like (PK-like)"/>
    <property type="match status" value="1"/>
</dbReference>
<dbReference type="InterPro" id="IPR011009">
    <property type="entry name" value="Kinase-like_dom_sf"/>
</dbReference>
<accession>A0A9P4Q427</accession>
<evidence type="ECO:0000313" key="2">
    <source>
        <dbReference type="EMBL" id="KAF2718056.1"/>
    </source>
</evidence>
<dbReference type="EMBL" id="MU003831">
    <property type="protein sequence ID" value="KAF2718056.1"/>
    <property type="molecule type" value="Genomic_DNA"/>
</dbReference>
<dbReference type="InterPro" id="IPR000719">
    <property type="entry name" value="Prot_kinase_dom"/>
</dbReference>
<reference evidence="2" key="1">
    <citation type="journal article" date="2020" name="Stud. Mycol.">
        <title>101 Dothideomycetes genomes: a test case for predicting lifestyles and emergence of pathogens.</title>
        <authorList>
            <person name="Haridas S."/>
            <person name="Albert R."/>
            <person name="Binder M."/>
            <person name="Bloem J."/>
            <person name="Labutti K."/>
            <person name="Salamov A."/>
            <person name="Andreopoulos B."/>
            <person name="Baker S."/>
            <person name="Barry K."/>
            <person name="Bills G."/>
            <person name="Bluhm B."/>
            <person name="Cannon C."/>
            <person name="Castanera R."/>
            <person name="Culley D."/>
            <person name="Daum C."/>
            <person name="Ezra D."/>
            <person name="Gonzalez J."/>
            <person name="Henrissat B."/>
            <person name="Kuo A."/>
            <person name="Liang C."/>
            <person name="Lipzen A."/>
            <person name="Lutzoni F."/>
            <person name="Magnuson J."/>
            <person name="Mondo S."/>
            <person name="Nolan M."/>
            <person name="Ohm R."/>
            <person name="Pangilinan J."/>
            <person name="Park H.-J."/>
            <person name="Ramirez L."/>
            <person name="Alfaro M."/>
            <person name="Sun H."/>
            <person name="Tritt A."/>
            <person name="Yoshinaga Y."/>
            <person name="Zwiers L.-H."/>
            <person name="Turgeon B."/>
            <person name="Goodwin S."/>
            <person name="Spatafora J."/>
            <person name="Crous P."/>
            <person name="Grigoriev I."/>
        </authorList>
    </citation>
    <scope>NUCLEOTIDE SEQUENCE</scope>
    <source>
        <strain evidence="2">CBS 116435</strain>
    </source>
</reference>
<dbReference type="Proteomes" id="UP000799441">
    <property type="component" value="Unassembled WGS sequence"/>
</dbReference>
<organism evidence="2 3">
    <name type="scientific">Polychaeton citri CBS 116435</name>
    <dbReference type="NCBI Taxonomy" id="1314669"/>
    <lineage>
        <taxon>Eukaryota</taxon>
        <taxon>Fungi</taxon>
        <taxon>Dikarya</taxon>
        <taxon>Ascomycota</taxon>
        <taxon>Pezizomycotina</taxon>
        <taxon>Dothideomycetes</taxon>
        <taxon>Dothideomycetidae</taxon>
        <taxon>Capnodiales</taxon>
        <taxon>Capnodiaceae</taxon>
        <taxon>Polychaeton</taxon>
    </lineage>
</organism>
<protein>
    <recommendedName>
        <fullName evidence="1">Protein kinase domain-containing protein</fullName>
    </recommendedName>
</protein>
<proteinExistence type="predicted"/>